<sequence>MALERYSVGLQLYVQVRNEFKDQSCKIMSWCDRCCLTEPEGEECEGVRAYGGDMGVLRPKEKRVLIYVYPTRYLHDLFGYCDIDVYYTCDLKNNGRKTVKLPFDTRIYVKSKKRSSCGIFRNYLTPDLKLTRCGTVDLNPLDKCSPVNCDRKYGGHRPFYDRSKKRCAEAPACVGAATNDLPRHGLRTER</sequence>
<evidence type="ECO:0000313" key="1">
    <source>
        <dbReference type="EMBL" id="GBP18084.1"/>
    </source>
</evidence>
<name>A0A4C1TW21_EUMVA</name>
<dbReference type="EMBL" id="BGZK01000093">
    <property type="protein sequence ID" value="GBP18084.1"/>
    <property type="molecule type" value="Genomic_DNA"/>
</dbReference>
<dbReference type="AlphaFoldDB" id="A0A4C1TW21"/>
<reference evidence="1 2" key="1">
    <citation type="journal article" date="2019" name="Commun. Biol.">
        <title>The bagworm genome reveals a unique fibroin gene that provides high tensile strength.</title>
        <authorList>
            <person name="Kono N."/>
            <person name="Nakamura H."/>
            <person name="Ohtoshi R."/>
            <person name="Tomita M."/>
            <person name="Numata K."/>
            <person name="Arakawa K."/>
        </authorList>
    </citation>
    <scope>NUCLEOTIDE SEQUENCE [LARGE SCALE GENOMIC DNA]</scope>
</reference>
<proteinExistence type="predicted"/>
<dbReference type="OrthoDB" id="5977855at2759"/>
<protein>
    <submittedName>
        <fullName evidence="1">Uncharacterized protein</fullName>
    </submittedName>
</protein>
<comment type="caution">
    <text evidence="1">The sequence shown here is derived from an EMBL/GenBank/DDBJ whole genome shotgun (WGS) entry which is preliminary data.</text>
</comment>
<organism evidence="1 2">
    <name type="scientific">Eumeta variegata</name>
    <name type="common">Bagworm moth</name>
    <name type="synonym">Eumeta japonica</name>
    <dbReference type="NCBI Taxonomy" id="151549"/>
    <lineage>
        <taxon>Eukaryota</taxon>
        <taxon>Metazoa</taxon>
        <taxon>Ecdysozoa</taxon>
        <taxon>Arthropoda</taxon>
        <taxon>Hexapoda</taxon>
        <taxon>Insecta</taxon>
        <taxon>Pterygota</taxon>
        <taxon>Neoptera</taxon>
        <taxon>Endopterygota</taxon>
        <taxon>Lepidoptera</taxon>
        <taxon>Glossata</taxon>
        <taxon>Ditrysia</taxon>
        <taxon>Tineoidea</taxon>
        <taxon>Psychidae</taxon>
        <taxon>Oiketicinae</taxon>
        <taxon>Eumeta</taxon>
    </lineage>
</organism>
<keyword evidence="2" id="KW-1185">Reference proteome</keyword>
<dbReference type="Proteomes" id="UP000299102">
    <property type="component" value="Unassembled WGS sequence"/>
</dbReference>
<accession>A0A4C1TW21</accession>
<gene>
    <name evidence="1" type="ORF">EVAR_12862_1</name>
</gene>
<evidence type="ECO:0000313" key="2">
    <source>
        <dbReference type="Proteomes" id="UP000299102"/>
    </source>
</evidence>